<dbReference type="InterPro" id="IPR000210">
    <property type="entry name" value="BTB/POZ_dom"/>
</dbReference>
<evidence type="ECO:0000256" key="1">
    <source>
        <dbReference type="SAM" id="MobiDB-lite"/>
    </source>
</evidence>
<dbReference type="GO" id="GO:0050804">
    <property type="term" value="P:modulation of chemical synaptic transmission"/>
    <property type="evidence" value="ECO:0007669"/>
    <property type="project" value="TreeGrafter"/>
</dbReference>
<feature type="domain" description="BTB" evidence="2">
    <location>
        <begin position="34"/>
        <end position="101"/>
    </location>
</feature>
<name>A0A836EY25_9HYME</name>
<dbReference type="Gene3D" id="1.25.40.420">
    <property type="match status" value="1"/>
</dbReference>
<dbReference type="Pfam" id="PF00651">
    <property type="entry name" value="BTB"/>
    <property type="match status" value="1"/>
</dbReference>
<reference evidence="3" key="1">
    <citation type="submission" date="2020-02" db="EMBL/GenBank/DDBJ databases">
        <title>Relaxed selection underlies rapid genomic changes in the transitions from sociality to social parasitism in ants.</title>
        <authorList>
            <person name="Bi X."/>
        </authorList>
    </citation>
    <scope>NUCLEOTIDE SEQUENCE</scope>
    <source>
        <strain evidence="3">BGI-DK2014c</strain>
        <tissue evidence="3">Whole body</tissue>
    </source>
</reference>
<dbReference type="GO" id="GO:0008344">
    <property type="term" value="P:adult locomotory behavior"/>
    <property type="evidence" value="ECO:0007669"/>
    <property type="project" value="TreeGrafter"/>
</dbReference>
<dbReference type="Gene3D" id="3.30.710.10">
    <property type="entry name" value="Potassium Channel Kv1.1, Chain A"/>
    <property type="match status" value="1"/>
</dbReference>
<dbReference type="GO" id="GO:0005737">
    <property type="term" value="C:cytoplasm"/>
    <property type="evidence" value="ECO:0007669"/>
    <property type="project" value="TreeGrafter"/>
</dbReference>
<dbReference type="InterPro" id="IPR011333">
    <property type="entry name" value="SKP1/BTB/POZ_sf"/>
</dbReference>
<dbReference type="AlphaFoldDB" id="A0A836EY25"/>
<dbReference type="SMART" id="SM00225">
    <property type="entry name" value="BTB"/>
    <property type="match status" value="1"/>
</dbReference>
<dbReference type="FunFam" id="1.25.40.420:FF:000005">
    <property type="entry name" value="BTB/POZ domain-containing protein 9"/>
    <property type="match status" value="1"/>
</dbReference>
<dbReference type="SUPFAM" id="SSF54695">
    <property type="entry name" value="POZ domain"/>
    <property type="match status" value="1"/>
</dbReference>
<evidence type="ECO:0000313" key="3">
    <source>
        <dbReference type="EMBL" id="KAG5308632.1"/>
    </source>
</evidence>
<dbReference type="PANTHER" id="PTHR46306:SF1">
    <property type="entry name" value="BTB_POZ DOMAIN-CONTAINING PROTEIN 9"/>
    <property type="match status" value="1"/>
</dbReference>
<dbReference type="Proteomes" id="UP000668214">
    <property type="component" value="Unassembled WGS sequence"/>
</dbReference>
<feature type="non-terminal residue" evidence="3">
    <location>
        <position position="570"/>
    </location>
</feature>
<evidence type="ECO:0000259" key="2">
    <source>
        <dbReference type="PROSITE" id="PS50097"/>
    </source>
</evidence>
<dbReference type="Gene3D" id="2.60.120.260">
    <property type="entry name" value="Galactose-binding domain-like"/>
    <property type="match status" value="1"/>
</dbReference>
<dbReference type="Pfam" id="PF07707">
    <property type="entry name" value="BACK"/>
    <property type="match status" value="1"/>
</dbReference>
<sequence>MSSNHHLNSSSGEINHIHFVSEDIEALYLSEEYADVTLVVAGQKFRCHKLILAARSEYFRALLFGGMKESTQSEIELTVSSLHAFKGLLKYIYTGRMSLTNERDEVILDILALAHLYGFMDLESAISDYLKEILSIKNICSILDTAFLYHMEFLTNVCFEYMDVHASEVVQHESFLHLSSAALTELISRDSFCAPEIEIFSAIRLWVNNNPDVDSTEVLAQLRLSLIPLSDLLSVVRPSQLISPDALLDAIAVQTQTPDSELPYRGHLLIDENVADSSLDAQVLQGEMRSYLLNGDVHNYDMERGYTRHTISNTEEYGILIKLGSQYIINHIKMLLWDLDLRSYSYYIEILRILYNIKYINRSFLSYYFNMGSMNQKDWVMLVNYKDYYLYYIYIFKFYFLNLRSRNNLLNGDTSNYDWDSGYTCHQLGSGSILVQLGQPYMIGSMRLLLWDCDDRSYSYYIEVSGNSWNWVSVADKSEETCKSWQTIRFPPRPVVFIKIVGVHNTANEVFHCVHLECPAQVDDKNSKSPTDKEAQTSTSSDGNNSILSLPPPPLPEVATEAVHIDSDES</sequence>
<accession>A0A836EY25</accession>
<feature type="compositionally biased region" description="Basic and acidic residues" evidence="1">
    <location>
        <begin position="523"/>
        <end position="535"/>
    </location>
</feature>
<dbReference type="SMART" id="SM00875">
    <property type="entry name" value="BACK"/>
    <property type="match status" value="1"/>
</dbReference>
<dbReference type="InterPro" id="IPR011705">
    <property type="entry name" value="BACK"/>
</dbReference>
<dbReference type="Pfam" id="PF00754">
    <property type="entry name" value="F5_F8_type_C"/>
    <property type="match status" value="1"/>
</dbReference>
<dbReference type="InterPro" id="IPR000421">
    <property type="entry name" value="FA58C"/>
</dbReference>
<dbReference type="EMBL" id="JAANIA010002874">
    <property type="protein sequence ID" value="KAG5308632.1"/>
    <property type="molecule type" value="Genomic_DNA"/>
</dbReference>
<organism evidence="3 4">
    <name type="scientific">Pseudoatta argentina</name>
    <dbReference type="NCBI Taxonomy" id="621737"/>
    <lineage>
        <taxon>Eukaryota</taxon>
        <taxon>Metazoa</taxon>
        <taxon>Ecdysozoa</taxon>
        <taxon>Arthropoda</taxon>
        <taxon>Hexapoda</taxon>
        <taxon>Insecta</taxon>
        <taxon>Pterygota</taxon>
        <taxon>Neoptera</taxon>
        <taxon>Endopterygota</taxon>
        <taxon>Hymenoptera</taxon>
        <taxon>Apocrita</taxon>
        <taxon>Aculeata</taxon>
        <taxon>Formicoidea</taxon>
        <taxon>Formicidae</taxon>
        <taxon>Myrmicinae</taxon>
        <taxon>Pseudoatta</taxon>
    </lineage>
</organism>
<proteinExistence type="predicted"/>
<gene>
    <name evidence="3" type="primary">Btbd9</name>
    <name evidence="3" type="ORF">G6Z78_0004871</name>
</gene>
<feature type="compositionally biased region" description="Polar residues" evidence="1">
    <location>
        <begin position="536"/>
        <end position="548"/>
    </location>
</feature>
<keyword evidence="4" id="KW-1185">Reference proteome</keyword>
<dbReference type="PROSITE" id="PS50097">
    <property type="entry name" value="BTB"/>
    <property type="match status" value="1"/>
</dbReference>
<dbReference type="FunFam" id="2.60.120.260:FF:000051">
    <property type="entry name" value="BTB/POZ domain-containing protein 9"/>
    <property type="match status" value="1"/>
</dbReference>
<feature type="region of interest" description="Disordered" evidence="1">
    <location>
        <begin position="523"/>
        <end position="570"/>
    </location>
</feature>
<dbReference type="InterPro" id="IPR052407">
    <property type="entry name" value="BTB_POZ_domain_cont_9"/>
</dbReference>
<dbReference type="InterPro" id="IPR008979">
    <property type="entry name" value="Galactose-bd-like_sf"/>
</dbReference>
<evidence type="ECO:0000313" key="4">
    <source>
        <dbReference type="Proteomes" id="UP000668214"/>
    </source>
</evidence>
<dbReference type="PANTHER" id="PTHR46306">
    <property type="entry name" value="BTB/POZ DOMAIN-CONTAINING PROTEIN 9"/>
    <property type="match status" value="1"/>
</dbReference>
<protein>
    <submittedName>
        <fullName evidence="3">BTBD9 protein</fullName>
    </submittedName>
</protein>
<dbReference type="GO" id="GO:0048512">
    <property type="term" value="P:circadian behavior"/>
    <property type="evidence" value="ECO:0007669"/>
    <property type="project" value="TreeGrafter"/>
</dbReference>
<comment type="caution">
    <text evidence="3">The sequence shown here is derived from an EMBL/GenBank/DDBJ whole genome shotgun (WGS) entry which is preliminary data.</text>
</comment>
<dbReference type="SUPFAM" id="SSF49785">
    <property type="entry name" value="Galactose-binding domain-like"/>
    <property type="match status" value="1"/>
</dbReference>
<dbReference type="CDD" id="cd18287">
    <property type="entry name" value="BTB_POZ_BTBD9"/>
    <property type="match status" value="1"/>
</dbReference>
<feature type="non-terminal residue" evidence="3">
    <location>
        <position position="1"/>
    </location>
</feature>